<evidence type="ECO:0000256" key="7">
    <source>
        <dbReference type="ARBA" id="ARBA00025744"/>
    </source>
</evidence>
<dbReference type="GO" id="GO:0004753">
    <property type="term" value="F:saccharopine dehydrogenase activity"/>
    <property type="evidence" value="ECO:0007669"/>
    <property type="project" value="TreeGrafter"/>
</dbReference>
<comment type="pathway">
    <text evidence="1">Amino-acid degradation; L-lysine degradation via saccharopine pathway; glutaryl-CoA from L-lysine: step 1/6.</text>
</comment>
<evidence type="ECO:0000256" key="2">
    <source>
        <dbReference type="ARBA" id="ARBA00004720"/>
    </source>
</evidence>
<dbReference type="InterPro" id="IPR005097">
    <property type="entry name" value="Sacchrp_dh_NADP-bd"/>
</dbReference>
<dbReference type="InterPro" id="IPR007545">
    <property type="entry name" value="LOR/SDH_bifunc_enz_cons_dom"/>
</dbReference>
<comment type="pathway">
    <text evidence="2">Amino-acid degradation; L-lysine degradation via saccharopine pathway; glutaryl-CoA from L-lysine: step 2/6.</text>
</comment>
<dbReference type="FunFam" id="3.30.360.10:FF:000008">
    <property type="entry name" value="Alpha-aminoadipic semialdehyde synthase, mitochondrial"/>
    <property type="match status" value="1"/>
</dbReference>
<name>A0A9W6ZVI8_9STRA</name>
<comment type="caution">
    <text evidence="11">The sequence shown here is derived from an EMBL/GenBank/DDBJ whole genome shotgun (WGS) entry which is preliminary data.</text>
</comment>
<dbReference type="FunFam" id="3.40.50.720:FF:000072">
    <property type="entry name" value="Saccharopine dehydrogenase [NADP(+), L-glutamate-forming]"/>
    <property type="match status" value="1"/>
</dbReference>
<dbReference type="Gene3D" id="3.30.360.10">
    <property type="entry name" value="Dihydrodipicolinate Reductase, domain 2"/>
    <property type="match status" value="1"/>
</dbReference>
<evidence type="ECO:0000259" key="9">
    <source>
        <dbReference type="SMART" id="SM01002"/>
    </source>
</evidence>
<keyword evidence="4" id="KW-0560">Oxidoreductase</keyword>
<dbReference type="InterPro" id="IPR032095">
    <property type="entry name" value="Sacchrp_dh-like_C"/>
</dbReference>
<evidence type="ECO:0008006" key="13">
    <source>
        <dbReference type="Google" id="ProtNLM"/>
    </source>
</evidence>
<evidence type="ECO:0000256" key="4">
    <source>
        <dbReference type="ARBA" id="ARBA00023002"/>
    </source>
</evidence>
<sequence length="1063" mass="116505">MFRRLSSNTAIRGRLGLSCNSLRALQITPHHPLWTQKPPTSTTSTPWPSSAKLDRNKYRPFSTATTSKSIQDGYDGNNTLGIVRETYNKWERRVPLTPDQVRELVQSNYKVLIQPANHRIFTDAEYTAAGATVTEDLGEACLILGVKQVANENLLKDKSYMFFSHVIKGQPENMSLLQKLLDDNIRFFDYECITAGGASDGKRLVAFGQFAGIAGMIDTFQAIGQQLLQSGYSTPFLNSPSSYMYRDLVAAKFGVSSMGRDISNGGLPTALEPLVFAFTGAGNVAKGAREIFELLPHKYVKVEDLEELKKTPGPHNFVYGVVIEEKDMVRLKGDDSGADIEKAHYRKSPNAYEPVFHEKVGPHVNVLVNGMYWDQRYPRLLTKEQIKQLYADGNDSLLALADISCDIGGSVEFLEKSTSVEKPYFHYDPINDEVSDEINREGITIMGVDILPSELPREASKYFGDALLPLLPGLLDEKSTVGAELVSSCITAHGELTEKFKYIDQLKRAVLKEQRAVNAKARMAAVDEQDGTIIQLDGHLFDSGLINNVLDLVEDRACEVDIIKMEVRGEDGKSHAVLSVTGDQKDSVIAEIEDLVPKLPRAEATCAVYEKGTPAVVTDLNQKQVLVLGAGRVANSFAEYVGRRDDRKVIVCGNVEAEVKSVAGEAKFGEGICFDVTSDTERLESLVKTSDVVVSLLPAPFHPMVGNMCIDHGVNMVTASYVSPAVADLEQRCLDAGITILNEVGLDPGMDHMSAMRIMDDVKARGGTIKHFSSVCGGLPAPEAANNPLMYKFSWSPMGVLTASGNSATYLKGGKVVEVEGSELLNNADDLFGFPTMNLECLPNRDSLIYRELYDIPDADTVFRGTIRFKGFSQLMYGLKRLGLLEGSPCGADDWKGVIDNLLEKAGAKNVEEFVRDNCGGGVDAESVKGCLEWLGMNGSDLKVSHPSNIVESFCTLLENRLLFTGSERDMVLMHHDIRATFPDGTLENHSSSLQVYGQVNEMSAMCKTVGYTAAIGAELILNGDIKEKGILTPMTPSIYEKSLELLEEEGLVFDESCTVIKK</sequence>
<dbReference type="SUPFAM" id="SSF52283">
    <property type="entry name" value="Formate/glycerate dehydrogenase catalytic domain-like"/>
    <property type="match status" value="1"/>
</dbReference>
<keyword evidence="3" id="KW-0521">NADP</keyword>
<dbReference type="CDD" id="cd12189">
    <property type="entry name" value="LKR_SDH_like"/>
    <property type="match status" value="1"/>
</dbReference>
<dbReference type="InterPro" id="IPR051168">
    <property type="entry name" value="AASS"/>
</dbReference>
<dbReference type="Gene3D" id="1.10.1870.10">
    <property type="entry name" value="Domain 3, Saccharopine reductase"/>
    <property type="match status" value="1"/>
</dbReference>
<feature type="domain" description="Alanine dehydrogenase/pyridine nucleotide transhydrogenase N-terminal" evidence="10">
    <location>
        <begin position="81"/>
        <end position="214"/>
    </location>
</feature>
<dbReference type="InterPro" id="IPR043009">
    <property type="entry name" value="LOR/SDH_bifunc_enz_cons_dom_sf"/>
</dbReference>
<dbReference type="GO" id="GO:0005737">
    <property type="term" value="C:cytoplasm"/>
    <property type="evidence" value="ECO:0007669"/>
    <property type="project" value="TreeGrafter"/>
</dbReference>
<dbReference type="PANTHER" id="PTHR11133">
    <property type="entry name" value="SACCHAROPINE DEHYDROGENASE"/>
    <property type="match status" value="1"/>
</dbReference>
<dbReference type="AlphaFoldDB" id="A0A9W6ZVI8"/>
<keyword evidence="5" id="KW-0520">NAD</keyword>
<dbReference type="SUPFAM" id="SSF55347">
    <property type="entry name" value="Glyceraldehyde-3-phosphate dehydrogenase-like, C-terminal domain"/>
    <property type="match status" value="1"/>
</dbReference>
<dbReference type="EMBL" id="BRXY01000055">
    <property type="protein sequence ID" value="GMH58796.1"/>
    <property type="molecule type" value="Genomic_DNA"/>
</dbReference>
<dbReference type="Pfam" id="PF16653">
    <property type="entry name" value="Sacchrp_dh_C"/>
    <property type="match status" value="1"/>
</dbReference>
<dbReference type="InterPro" id="IPR007698">
    <property type="entry name" value="AlaDH/PNT_NAD(H)-bd"/>
</dbReference>
<dbReference type="PANTHER" id="PTHR11133:SF22">
    <property type="entry name" value="ALPHA-AMINOADIPIC SEMIALDEHYDE SYNTHASE, MITOCHONDRIAL"/>
    <property type="match status" value="1"/>
</dbReference>
<dbReference type="Proteomes" id="UP001165085">
    <property type="component" value="Unassembled WGS sequence"/>
</dbReference>
<dbReference type="OrthoDB" id="10059875at2759"/>
<evidence type="ECO:0000313" key="11">
    <source>
        <dbReference type="EMBL" id="GMH58796.1"/>
    </source>
</evidence>
<gene>
    <name evidence="11" type="ORF">TrST_g5237</name>
</gene>
<dbReference type="Pfam" id="PF04455">
    <property type="entry name" value="Saccharop_dh_N"/>
    <property type="match status" value="1"/>
</dbReference>
<evidence type="ECO:0000256" key="6">
    <source>
        <dbReference type="ARBA" id="ARBA00023268"/>
    </source>
</evidence>
<keyword evidence="12" id="KW-1185">Reference proteome</keyword>
<reference evidence="12" key="1">
    <citation type="journal article" date="2023" name="Commun. Biol.">
        <title>Genome analysis of Parmales, the sister group of diatoms, reveals the evolutionary specialization of diatoms from phago-mixotrophs to photoautotrophs.</title>
        <authorList>
            <person name="Ban H."/>
            <person name="Sato S."/>
            <person name="Yoshikawa S."/>
            <person name="Yamada K."/>
            <person name="Nakamura Y."/>
            <person name="Ichinomiya M."/>
            <person name="Sato N."/>
            <person name="Blanc-Mathieu R."/>
            <person name="Endo H."/>
            <person name="Kuwata A."/>
            <person name="Ogata H."/>
        </authorList>
    </citation>
    <scope>NUCLEOTIDE SEQUENCE [LARGE SCALE GENOMIC DNA]</scope>
    <source>
        <strain evidence="12">NIES 3701</strain>
    </source>
</reference>
<dbReference type="SUPFAM" id="SSF51735">
    <property type="entry name" value="NAD(P)-binding Rossmann-fold domains"/>
    <property type="match status" value="1"/>
</dbReference>
<evidence type="ECO:0000256" key="3">
    <source>
        <dbReference type="ARBA" id="ARBA00022857"/>
    </source>
</evidence>
<feature type="domain" description="Alanine dehydrogenase/pyridine nucleotide transhydrogenase NAD(H)-binding" evidence="9">
    <location>
        <begin position="260"/>
        <end position="447"/>
    </location>
</feature>
<dbReference type="Gene3D" id="3.30.70.2690">
    <property type="entry name" value="LOR/SDH bifunctional enzyme, conserved domain"/>
    <property type="match status" value="1"/>
</dbReference>
<evidence type="ECO:0000256" key="8">
    <source>
        <dbReference type="SAM" id="MobiDB-lite"/>
    </source>
</evidence>
<dbReference type="SMART" id="SM01002">
    <property type="entry name" value="AlaDh_PNT_C"/>
    <property type="match status" value="1"/>
</dbReference>
<protein>
    <recommendedName>
        <fullName evidence="13">Saccharopine dehydrogenase (NAD(+), L-glutamate-forming)</fullName>
    </recommendedName>
</protein>
<dbReference type="Pfam" id="PF03435">
    <property type="entry name" value="Sacchrp_dh_NADP"/>
    <property type="match status" value="1"/>
</dbReference>
<dbReference type="Pfam" id="PF05222">
    <property type="entry name" value="AlaDh_PNT_N"/>
    <property type="match status" value="1"/>
</dbReference>
<evidence type="ECO:0000313" key="12">
    <source>
        <dbReference type="Proteomes" id="UP001165085"/>
    </source>
</evidence>
<proteinExistence type="inferred from homology"/>
<dbReference type="SMART" id="SM01003">
    <property type="entry name" value="AlaDh_PNT_N"/>
    <property type="match status" value="1"/>
</dbReference>
<dbReference type="InterPro" id="IPR007886">
    <property type="entry name" value="AlaDH/PNT_N"/>
</dbReference>
<evidence type="ECO:0000256" key="1">
    <source>
        <dbReference type="ARBA" id="ARBA00004682"/>
    </source>
</evidence>
<evidence type="ECO:0000256" key="5">
    <source>
        <dbReference type="ARBA" id="ARBA00023027"/>
    </source>
</evidence>
<keyword evidence="6" id="KW-0511">Multifunctional enzyme</keyword>
<evidence type="ECO:0000259" key="10">
    <source>
        <dbReference type="SMART" id="SM01003"/>
    </source>
</evidence>
<dbReference type="FunFam" id="3.40.50.720:FF:000087">
    <property type="entry name" value="alpha-aminoadipic semialdehyde synthase, mitochondrial"/>
    <property type="match status" value="1"/>
</dbReference>
<accession>A0A9W6ZVI8</accession>
<dbReference type="InterPro" id="IPR036291">
    <property type="entry name" value="NAD(P)-bd_dom_sf"/>
</dbReference>
<organism evidence="11 12">
    <name type="scientific">Triparma strigata</name>
    <dbReference type="NCBI Taxonomy" id="1606541"/>
    <lineage>
        <taxon>Eukaryota</taxon>
        <taxon>Sar</taxon>
        <taxon>Stramenopiles</taxon>
        <taxon>Ochrophyta</taxon>
        <taxon>Bolidophyceae</taxon>
        <taxon>Parmales</taxon>
        <taxon>Triparmaceae</taxon>
        <taxon>Triparma</taxon>
    </lineage>
</organism>
<dbReference type="Gene3D" id="3.40.50.720">
    <property type="entry name" value="NAD(P)-binding Rossmann-like Domain"/>
    <property type="match status" value="3"/>
</dbReference>
<feature type="compositionally biased region" description="Low complexity" evidence="8">
    <location>
        <begin position="38"/>
        <end position="50"/>
    </location>
</feature>
<comment type="similarity">
    <text evidence="7">In the C-terminal section; belongs to the saccharopine dehydrogenase family.</text>
</comment>
<feature type="region of interest" description="Disordered" evidence="8">
    <location>
        <begin position="30"/>
        <end position="54"/>
    </location>
</feature>
<dbReference type="GO" id="GO:0019878">
    <property type="term" value="P:lysine biosynthetic process via aminoadipic acid"/>
    <property type="evidence" value="ECO:0007669"/>
    <property type="project" value="TreeGrafter"/>
</dbReference>